<keyword evidence="2" id="KW-0238">DNA-binding</keyword>
<evidence type="ECO:0000313" key="6">
    <source>
        <dbReference type="EMBL" id="AKZ62615.1"/>
    </source>
</evidence>
<feature type="region of interest" description="Disordered" evidence="4">
    <location>
        <begin position="165"/>
        <end position="200"/>
    </location>
</feature>
<feature type="domain" description="HTH hxlR-type" evidence="5">
    <location>
        <begin position="11"/>
        <end position="108"/>
    </location>
</feature>
<dbReference type="EMBL" id="CP011409">
    <property type="protein sequence ID" value="AKZ62615.1"/>
    <property type="molecule type" value="Genomic_DNA"/>
</dbReference>
<evidence type="ECO:0000313" key="7">
    <source>
        <dbReference type="Proteomes" id="UP000063429"/>
    </source>
</evidence>
<organism evidence="6 7">
    <name type="scientific">Herbaspirillum hiltneri N3</name>
    <dbReference type="NCBI Taxonomy" id="1262470"/>
    <lineage>
        <taxon>Bacteria</taxon>
        <taxon>Pseudomonadati</taxon>
        <taxon>Pseudomonadota</taxon>
        <taxon>Betaproteobacteria</taxon>
        <taxon>Burkholderiales</taxon>
        <taxon>Oxalobacteraceae</taxon>
        <taxon>Herbaspirillum</taxon>
    </lineage>
</organism>
<dbReference type="RefSeq" id="WP_053196409.1">
    <property type="nucleotide sequence ID" value="NZ_CP011409.1"/>
</dbReference>
<gene>
    <name evidence="6" type="ORF">F506_07930</name>
</gene>
<dbReference type="Pfam" id="PF01638">
    <property type="entry name" value="HxlR"/>
    <property type="match status" value="1"/>
</dbReference>
<dbReference type="Proteomes" id="UP000063429">
    <property type="component" value="Chromosome"/>
</dbReference>
<evidence type="ECO:0000259" key="5">
    <source>
        <dbReference type="PROSITE" id="PS51118"/>
    </source>
</evidence>
<evidence type="ECO:0000256" key="4">
    <source>
        <dbReference type="SAM" id="MobiDB-lite"/>
    </source>
</evidence>
<keyword evidence="1" id="KW-0805">Transcription regulation</keyword>
<dbReference type="InterPro" id="IPR036390">
    <property type="entry name" value="WH_DNA-bd_sf"/>
</dbReference>
<sequence length="200" mass="22120">MERKSFGNMQCPVARTLERVGEWWSILILRDALHGLTRFDQFQKSLDIAPNMLTRRLNSLVESGLLERRQYSERPPRHEYILTDLGRDFRSILVALNTWGNKHFAPEGPSVLLVDSTTGEEAEPVMIDGKSGKRLNSPDFVFAPGPQANEGMKARINFARERAAEAAANDAAATPSEAVAAAKPAKPVKTPRKKAAPRSA</sequence>
<dbReference type="InterPro" id="IPR002577">
    <property type="entry name" value="HTH_HxlR"/>
</dbReference>
<accession>A0ABN4HV13</accession>
<evidence type="ECO:0000256" key="2">
    <source>
        <dbReference type="ARBA" id="ARBA00023125"/>
    </source>
</evidence>
<feature type="compositionally biased region" description="Low complexity" evidence="4">
    <location>
        <begin position="165"/>
        <end position="188"/>
    </location>
</feature>
<dbReference type="Gene3D" id="1.10.10.10">
    <property type="entry name" value="Winged helix-like DNA-binding domain superfamily/Winged helix DNA-binding domain"/>
    <property type="match status" value="1"/>
</dbReference>
<feature type="compositionally biased region" description="Basic residues" evidence="4">
    <location>
        <begin position="189"/>
        <end position="200"/>
    </location>
</feature>
<evidence type="ECO:0000256" key="3">
    <source>
        <dbReference type="ARBA" id="ARBA00023163"/>
    </source>
</evidence>
<reference evidence="7" key="1">
    <citation type="journal article" date="2015" name="Genome Announc.">
        <title>Complete Genome Sequence of Herbaspirillum hiltneri N3 (DSM 17495), Isolated from Surface-Sterilized Wheat Roots.</title>
        <authorList>
            <person name="Guizelini D."/>
            <person name="Saizaki P.M."/>
            <person name="Coimbra N.A."/>
            <person name="Weiss V.A."/>
            <person name="Faoro H."/>
            <person name="Sfeir M.Z."/>
            <person name="Baura V.A."/>
            <person name="Monteiro R.A."/>
            <person name="Chubatsu L.S."/>
            <person name="Souza E.M."/>
            <person name="Cruz L.M."/>
            <person name="Pedrosa F.O."/>
            <person name="Raittz R.T."/>
            <person name="Marchaukoski J.N."/>
            <person name="Steffens M.B."/>
        </authorList>
    </citation>
    <scope>NUCLEOTIDE SEQUENCE [LARGE SCALE GENOMIC DNA]</scope>
    <source>
        <strain evidence="7">N3</strain>
    </source>
</reference>
<dbReference type="PROSITE" id="PS51118">
    <property type="entry name" value="HTH_HXLR"/>
    <property type="match status" value="1"/>
</dbReference>
<dbReference type="InterPro" id="IPR036388">
    <property type="entry name" value="WH-like_DNA-bd_sf"/>
</dbReference>
<name>A0ABN4HV13_9BURK</name>
<keyword evidence="3" id="KW-0804">Transcription</keyword>
<dbReference type="PANTHER" id="PTHR33204:SF17">
    <property type="entry name" value="TRANSCRIPTIONAL REGULATORY PROTEIN"/>
    <property type="match status" value="1"/>
</dbReference>
<keyword evidence="7" id="KW-1185">Reference proteome</keyword>
<evidence type="ECO:0000256" key="1">
    <source>
        <dbReference type="ARBA" id="ARBA00023015"/>
    </source>
</evidence>
<proteinExistence type="predicted"/>
<protein>
    <submittedName>
        <fullName evidence="6">Acyl dehydratase</fullName>
    </submittedName>
</protein>
<dbReference type="PANTHER" id="PTHR33204">
    <property type="entry name" value="TRANSCRIPTIONAL REGULATOR, MARR FAMILY"/>
    <property type="match status" value="1"/>
</dbReference>
<dbReference type="SUPFAM" id="SSF46785">
    <property type="entry name" value="Winged helix' DNA-binding domain"/>
    <property type="match status" value="1"/>
</dbReference>